<keyword evidence="3" id="KW-1185">Reference proteome</keyword>
<reference evidence="2" key="1">
    <citation type="submission" date="2023-02" db="EMBL/GenBank/DDBJ databases">
        <title>Genome of toxic invasive species Heracleum sosnowskyi carries increased number of genes despite the absence of recent whole-genome duplications.</title>
        <authorList>
            <person name="Schelkunov M."/>
            <person name="Shtratnikova V."/>
            <person name="Makarenko M."/>
            <person name="Klepikova A."/>
            <person name="Omelchenko D."/>
            <person name="Novikova G."/>
            <person name="Obukhova E."/>
            <person name="Bogdanov V."/>
            <person name="Penin A."/>
            <person name="Logacheva M."/>
        </authorList>
    </citation>
    <scope>NUCLEOTIDE SEQUENCE</scope>
    <source>
        <strain evidence="2">Hsosn_3</strain>
        <tissue evidence="2">Leaf</tissue>
    </source>
</reference>
<evidence type="ECO:0000313" key="2">
    <source>
        <dbReference type="EMBL" id="KAK1394689.1"/>
    </source>
</evidence>
<evidence type="ECO:0000313" key="3">
    <source>
        <dbReference type="Proteomes" id="UP001237642"/>
    </source>
</evidence>
<feature type="region of interest" description="Disordered" evidence="1">
    <location>
        <begin position="311"/>
        <end position="505"/>
    </location>
</feature>
<accession>A0AAD8IZ41</accession>
<evidence type="ECO:0000256" key="1">
    <source>
        <dbReference type="SAM" id="MobiDB-lite"/>
    </source>
</evidence>
<dbReference type="AlphaFoldDB" id="A0AAD8IZ41"/>
<dbReference type="PANTHER" id="PTHR14296:SF12">
    <property type="entry name" value="DDT DOMAIN-CONTAINING PROTEIN DDR4 ISOFORM X1"/>
    <property type="match status" value="1"/>
</dbReference>
<gene>
    <name evidence="2" type="ORF">POM88_013745</name>
</gene>
<dbReference type="EMBL" id="JAUIZM010000003">
    <property type="protein sequence ID" value="KAK1394689.1"/>
    <property type="molecule type" value="Genomic_DNA"/>
</dbReference>
<feature type="compositionally biased region" description="Basic and acidic residues" evidence="1">
    <location>
        <begin position="347"/>
        <end position="364"/>
    </location>
</feature>
<feature type="compositionally biased region" description="Acidic residues" evidence="1">
    <location>
        <begin position="387"/>
        <end position="407"/>
    </location>
</feature>
<feature type="compositionally biased region" description="Basic residues" evidence="1">
    <location>
        <begin position="462"/>
        <end position="472"/>
    </location>
</feature>
<dbReference type="GO" id="GO:0006355">
    <property type="term" value="P:regulation of DNA-templated transcription"/>
    <property type="evidence" value="ECO:0007669"/>
    <property type="project" value="InterPro"/>
</dbReference>
<dbReference type="Proteomes" id="UP001237642">
    <property type="component" value="Unassembled WGS sequence"/>
</dbReference>
<dbReference type="InterPro" id="IPR028938">
    <property type="entry name" value="Rsf1-like"/>
</dbReference>
<proteinExistence type="predicted"/>
<feature type="compositionally biased region" description="Low complexity" evidence="1">
    <location>
        <begin position="337"/>
        <end position="346"/>
    </location>
</feature>
<comment type="caution">
    <text evidence="2">The sequence shown here is derived from an EMBL/GenBank/DDBJ whole genome shotgun (WGS) entry which is preliminary data.</text>
</comment>
<feature type="compositionally biased region" description="Low complexity" evidence="1">
    <location>
        <begin position="484"/>
        <end position="505"/>
    </location>
</feature>
<dbReference type="GO" id="GO:0031213">
    <property type="term" value="C:RSF complex"/>
    <property type="evidence" value="ECO:0007669"/>
    <property type="project" value="InterPro"/>
</dbReference>
<dbReference type="PANTHER" id="PTHR14296">
    <property type="entry name" value="REMODELING AND SPACING FACTOR 1"/>
    <property type="match status" value="1"/>
</dbReference>
<feature type="compositionally biased region" description="Basic residues" evidence="1">
    <location>
        <begin position="431"/>
        <end position="442"/>
    </location>
</feature>
<reference evidence="2" key="2">
    <citation type="submission" date="2023-05" db="EMBL/GenBank/DDBJ databases">
        <authorList>
            <person name="Schelkunov M.I."/>
        </authorList>
    </citation>
    <scope>NUCLEOTIDE SEQUENCE</scope>
    <source>
        <strain evidence="2">Hsosn_3</strain>
        <tissue evidence="2">Leaf</tissue>
    </source>
</reference>
<sequence length="505" mass="56363">MDLGDDRNVAPAPVIAHRNSLRQRWELASVLNFLTVFEPLIKSKLNVSAEEVEMAIIEPNDLLSRLHIVLLKGIPPVSSILNRPDAWISSLCRKLSEWWPWVADGDLPLTLNKGNEISEYKELEPTTRLLVLKALCEIRLIQGDAVSFVNDAVKTGSVVSAFQKDKLCGDEKGTSYWLDGDASIGFRLYKEVQKFDTKKKVQGKGNLQATNLQWETIATNLEEFLKVVGELSSSKKRLEVEVCKIVEANVVPVLEKLQIKKERAAKQKEREEKLISGFRNSGLTRACRTRKAVTYTYDEYDKKISEAISMQEPTKKRKTAKEWEFAEQQNDIEKVSETSSEESSGSEVKRREKSKNRDNKKESETTSQESSESDMKSQGGIASESEIVSDDDNSDVEYDDDINDASSEDGSALNSSDKENKNPGNSNRATYARRRVGLRWSKRVAGVDSSPAQDISKGAKDRPRRRPIHKSSLKSFVSPDSEEASSPADSSDTSSSGNLSDDSNS</sequence>
<organism evidence="2 3">
    <name type="scientific">Heracleum sosnowskyi</name>
    <dbReference type="NCBI Taxonomy" id="360622"/>
    <lineage>
        <taxon>Eukaryota</taxon>
        <taxon>Viridiplantae</taxon>
        <taxon>Streptophyta</taxon>
        <taxon>Embryophyta</taxon>
        <taxon>Tracheophyta</taxon>
        <taxon>Spermatophyta</taxon>
        <taxon>Magnoliopsida</taxon>
        <taxon>eudicotyledons</taxon>
        <taxon>Gunneridae</taxon>
        <taxon>Pentapetalae</taxon>
        <taxon>asterids</taxon>
        <taxon>campanulids</taxon>
        <taxon>Apiales</taxon>
        <taxon>Apiaceae</taxon>
        <taxon>Apioideae</taxon>
        <taxon>apioid superclade</taxon>
        <taxon>Tordylieae</taxon>
        <taxon>Tordyliinae</taxon>
        <taxon>Heracleum</taxon>
    </lineage>
</organism>
<protein>
    <submittedName>
        <fullName evidence="2">DDT domain-containing protein DDR4</fullName>
    </submittedName>
</protein>
<name>A0AAD8IZ41_9APIA</name>